<accession>A0ABU4JQS3</accession>
<dbReference type="RefSeq" id="WP_318796995.1">
    <property type="nucleotide sequence ID" value="NZ_JARUJP010000004.1"/>
</dbReference>
<dbReference type="Gene3D" id="2.40.420.20">
    <property type="match status" value="1"/>
</dbReference>
<proteinExistence type="predicted"/>
<comment type="caution">
    <text evidence="5">The sequence shown here is derived from an EMBL/GenBank/DDBJ whole genome shotgun (WGS) entry which is preliminary data.</text>
</comment>
<evidence type="ECO:0000313" key="5">
    <source>
        <dbReference type="EMBL" id="MDW8800495.1"/>
    </source>
</evidence>
<feature type="domain" description="YknX-like C-terminal permuted SH3-like" evidence="4">
    <location>
        <begin position="343"/>
        <end position="409"/>
    </location>
</feature>
<evidence type="ECO:0000256" key="3">
    <source>
        <dbReference type="SAM" id="Coils"/>
    </source>
</evidence>
<evidence type="ECO:0000256" key="1">
    <source>
        <dbReference type="ARBA" id="ARBA00004196"/>
    </source>
</evidence>
<feature type="coiled-coil region" evidence="3">
    <location>
        <begin position="90"/>
        <end position="150"/>
    </location>
</feature>
<name>A0ABU4JQS3_9CLOT</name>
<dbReference type="Gene3D" id="2.40.50.100">
    <property type="match status" value="1"/>
</dbReference>
<evidence type="ECO:0000313" key="6">
    <source>
        <dbReference type="Proteomes" id="UP001281656"/>
    </source>
</evidence>
<evidence type="ECO:0000259" key="4">
    <source>
        <dbReference type="Pfam" id="PF25989"/>
    </source>
</evidence>
<dbReference type="PANTHER" id="PTHR32347:SF14">
    <property type="entry name" value="EFFLUX SYSTEM COMPONENT YKNX-RELATED"/>
    <property type="match status" value="1"/>
</dbReference>
<dbReference type="SUPFAM" id="SSF111369">
    <property type="entry name" value="HlyD-like secretion proteins"/>
    <property type="match status" value="1"/>
</dbReference>
<dbReference type="Proteomes" id="UP001281656">
    <property type="component" value="Unassembled WGS sequence"/>
</dbReference>
<dbReference type="InterPro" id="IPR058637">
    <property type="entry name" value="YknX-like_C"/>
</dbReference>
<dbReference type="PANTHER" id="PTHR32347">
    <property type="entry name" value="EFFLUX SYSTEM COMPONENT YKNX-RELATED"/>
    <property type="match status" value="1"/>
</dbReference>
<organism evidence="5 6">
    <name type="scientific">Clostridium tanneri</name>
    <dbReference type="NCBI Taxonomy" id="3037988"/>
    <lineage>
        <taxon>Bacteria</taxon>
        <taxon>Bacillati</taxon>
        <taxon>Bacillota</taxon>
        <taxon>Clostridia</taxon>
        <taxon>Eubacteriales</taxon>
        <taxon>Clostridiaceae</taxon>
        <taxon>Clostridium</taxon>
    </lineage>
</organism>
<comment type="subcellular location">
    <subcellularLocation>
        <location evidence="1">Cell envelope</location>
    </subcellularLocation>
</comment>
<sequence length="409" mass="44141">MKRKRLFWIVVPIGICLVSSLVYLKAQKGQAAETAVVGKGEIKQYVEDTATAKSSSKQTIYIEGSGKVNGIKVDIGDRVKKGDILLTIDEEGLELKLKEANAKIDAAKAQLQGSENLNNANKIEISQTVVDEAKVKYEAAARNLNSAKALYNSGSISKQELNNAEDEYKTTELALKSASFTLEEVKEGTPDYVKSQYSSQLQQAVIAKDAVTREIQKQKVISTVDGVVLEKLVEENSQSTAGTAAFVIGDVKALQLEANILSDDVYKVKIGNEVVISGKPIGDSVIKGKVVEIAPEARTITSSLGVNQKRVAVTIEIVGDIGVIKPGYDLDIKIITESKKETLVIPDSAVFDYKGTASVFVADNGKAALRKIKKGLESEKTVEVVEGLKLGDRILVKPDNNITEGMKIK</sequence>
<dbReference type="EMBL" id="JARUJP010000004">
    <property type="protein sequence ID" value="MDW8800495.1"/>
    <property type="molecule type" value="Genomic_DNA"/>
</dbReference>
<reference evidence="5 6" key="1">
    <citation type="submission" date="2023-04" db="EMBL/GenBank/DDBJ databases">
        <title>Clostridium tannerae sp. nov., isolated from the fecal material of an alpaca.</title>
        <authorList>
            <person name="Miller S."/>
            <person name="Hendry M."/>
            <person name="King J."/>
            <person name="Sankaranarayanan K."/>
            <person name="Lawson P.A."/>
        </authorList>
    </citation>
    <scope>NUCLEOTIDE SEQUENCE [LARGE SCALE GENOMIC DNA]</scope>
    <source>
        <strain evidence="5 6">A1-XYC3</strain>
    </source>
</reference>
<dbReference type="Gene3D" id="2.40.30.170">
    <property type="match status" value="1"/>
</dbReference>
<evidence type="ECO:0000256" key="2">
    <source>
        <dbReference type="ARBA" id="ARBA00023054"/>
    </source>
</evidence>
<keyword evidence="2 3" id="KW-0175">Coiled coil</keyword>
<dbReference type="InterPro" id="IPR050465">
    <property type="entry name" value="UPF0194_transport"/>
</dbReference>
<gene>
    <name evidence="5" type="ORF">P8V03_04925</name>
</gene>
<keyword evidence="6" id="KW-1185">Reference proteome</keyword>
<protein>
    <submittedName>
        <fullName evidence="5">Efflux RND transporter periplasmic adaptor subunit</fullName>
    </submittedName>
</protein>
<dbReference type="Pfam" id="PF25989">
    <property type="entry name" value="YknX_C"/>
    <property type="match status" value="1"/>
</dbReference>